<name>A0A7T7ZZ97_9FLAO</name>
<dbReference type="NCBIfam" id="NF033831">
    <property type="entry name" value="sce7725_fam"/>
    <property type="match status" value="1"/>
</dbReference>
<dbReference type="Proteomes" id="UP000595426">
    <property type="component" value="Chromosome"/>
</dbReference>
<dbReference type="OrthoDB" id="8910160at2"/>
<dbReference type="RefSeq" id="WP_078674580.1">
    <property type="nucleotide sequence ID" value="NZ_CBCSDR010000001.1"/>
</dbReference>
<reference evidence="1 2" key="1">
    <citation type="submission" date="2020-12" db="EMBL/GenBank/DDBJ databases">
        <title>FDA dAtabase for Regulatory Grade micrObial Sequences (FDA-ARGOS): Supporting development and validation of Infectious Disease Dx tests.</title>
        <authorList>
            <person name="Kerrigan L."/>
            <person name="Long C."/>
            <person name="Tallon L."/>
            <person name="Sadzewicz L."/>
            <person name="Zhao X."/>
            <person name="Boylan J."/>
            <person name="Ott S."/>
            <person name="Bowen H."/>
            <person name="Vavikolanu K."/>
            <person name="Mehta A."/>
            <person name="Aluvathingal J."/>
            <person name="Nadendla S."/>
            <person name="Yan Y."/>
            <person name="Sichtig H."/>
        </authorList>
    </citation>
    <scope>NUCLEOTIDE SEQUENCE [LARGE SCALE GENOMIC DNA]</scope>
    <source>
        <strain evidence="1 2">FDAARGOS_1031</strain>
    </source>
</reference>
<keyword evidence="2" id="KW-1185">Reference proteome</keyword>
<evidence type="ECO:0000313" key="2">
    <source>
        <dbReference type="Proteomes" id="UP000595426"/>
    </source>
</evidence>
<dbReference type="InterPro" id="IPR047727">
    <property type="entry name" value="Sce7725-like"/>
</dbReference>
<protein>
    <submittedName>
        <fullName evidence="1">Sce7725 family protein</fullName>
    </submittedName>
</protein>
<gene>
    <name evidence="1" type="ORF">I6H88_01995</name>
</gene>
<sequence length="299" mass="34014">MYFPFMFAKQNEASAIVELDSSLFQKITPVFMPNNTGSSKKNIQKIIKKNINFILVVNFQKKGFPTQKDIQDNFIDDILKDYSKFSLAYIVDNTTKNEHIDAFISSNQKLEKSLIFKEDYIDEPYIKGLKLKYNFYILPKVGLTFAANTSNKNSVLVFDGFDKQVRNSDYPTKSYFSDLHYTYPNLASVGFGDFTITGKDPQEGGSTPLAVALHLTKIDGNKAYVYHFVSDTQDKTKDVAGKFFESLNGLIKFVKANKGYSSNGISDFEKYHSNSHFPGLGVCKRMSMKHHLEILHNEI</sequence>
<dbReference type="AlphaFoldDB" id="A0A7T7ZZ97"/>
<accession>A0A7T7ZZ97</accession>
<organism evidence="1 2">
    <name type="scientific">Elizabethkingia bruuniana</name>
    <dbReference type="NCBI Taxonomy" id="1756149"/>
    <lineage>
        <taxon>Bacteria</taxon>
        <taxon>Pseudomonadati</taxon>
        <taxon>Bacteroidota</taxon>
        <taxon>Flavobacteriia</taxon>
        <taxon>Flavobacteriales</taxon>
        <taxon>Weeksellaceae</taxon>
        <taxon>Elizabethkingia</taxon>
    </lineage>
</organism>
<dbReference type="GeneID" id="93133662"/>
<proteinExistence type="predicted"/>
<evidence type="ECO:0000313" key="1">
    <source>
        <dbReference type="EMBL" id="QQN59380.1"/>
    </source>
</evidence>
<dbReference type="EMBL" id="CP067018">
    <property type="protein sequence ID" value="QQN59380.1"/>
    <property type="molecule type" value="Genomic_DNA"/>
</dbReference>